<gene>
    <name evidence="1" type="ORF">GCM10009001_08980</name>
</gene>
<evidence type="ECO:0000313" key="2">
    <source>
        <dbReference type="Proteomes" id="UP001500866"/>
    </source>
</evidence>
<dbReference type="Proteomes" id="UP001500866">
    <property type="component" value="Unassembled WGS sequence"/>
</dbReference>
<reference evidence="2" key="1">
    <citation type="journal article" date="2019" name="Int. J. Syst. Evol. Microbiol.">
        <title>The Global Catalogue of Microorganisms (GCM) 10K type strain sequencing project: providing services to taxonomists for standard genome sequencing and annotation.</title>
        <authorList>
            <consortium name="The Broad Institute Genomics Platform"/>
            <consortium name="The Broad Institute Genome Sequencing Center for Infectious Disease"/>
            <person name="Wu L."/>
            <person name="Ma J."/>
        </authorList>
    </citation>
    <scope>NUCLEOTIDE SEQUENCE [LARGE SCALE GENOMIC DNA]</scope>
    <source>
        <strain evidence="2">JCM 15395</strain>
    </source>
</reference>
<proteinExistence type="predicted"/>
<dbReference type="EMBL" id="BAAADS010000006">
    <property type="protein sequence ID" value="GAA0595060.1"/>
    <property type="molecule type" value="Genomic_DNA"/>
</dbReference>
<evidence type="ECO:0000313" key="1">
    <source>
        <dbReference type="EMBL" id="GAA0595060.1"/>
    </source>
</evidence>
<accession>A0ABP3QR12</accession>
<sequence length="43" mass="5073">MSRTAFTKIIPNIFNFLPYEPKNTPHSFTKNTGGLEKYLYYKT</sequence>
<protein>
    <submittedName>
        <fullName evidence="1">Uncharacterized protein</fullName>
    </submittedName>
</protein>
<organism evidence="1 2">
    <name type="scientific">Virgibacillus siamensis</name>
    <dbReference type="NCBI Taxonomy" id="480071"/>
    <lineage>
        <taxon>Bacteria</taxon>
        <taxon>Bacillati</taxon>
        <taxon>Bacillota</taxon>
        <taxon>Bacilli</taxon>
        <taxon>Bacillales</taxon>
        <taxon>Bacillaceae</taxon>
        <taxon>Virgibacillus</taxon>
    </lineage>
</organism>
<keyword evidence="2" id="KW-1185">Reference proteome</keyword>
<name>A0ABP3QR12_9BACI</name>
<comment type="caution">
    <text evidence="1">The sequence shown here is derived from an EMBL/GenBank/DDBJ whole genome shotgun (WGS) entry which is preliminary data.</text>
</comment>